<dbReference type="EMBL" id="PGCI01000604">
    <property type="protein sequence ID" value="PLW24770.1"/>
    <property type="molecule type" value="Genomic_DNA"/>
</dbReference>
<evidence type="ECO:0000313" key="3">
    <source>
        <dbReference type="Proteomes" id="UP000235392"/>
    </source>
</evidence>
<name>A0A2N5TGZ6_9BASI</name>
<evidence type="ECO:0000313" key="1">
    <source>
        <dbReference type="EMBL" id="PLW24770.1"/>
    </source>
</evidence>
<proteinExistence type="predicted"/>
<comment type="caution">
    <text evidence="1">The sequence shown here is derived from an EMBL/GenBank/DDBJ whole genome shotgun (WGS) entry which is preliminary data.</text>
</comment>
<gene>
    <name evidence="2" type="ORF">PCASD_00335</name>
    <name evidence="1" type="ORF">PCASD_05204</name>
</gene>
<dbReference type="EMBL" id="PGCI01000005">
    <property type="protein sequence ID" value="PLW51541.1"/>
    <property type="molecule type" value="Genomic_DNA"/>
</dbReference>
<dbReference type="AlphaFoldDB" id="A0A2N5TGZ6"/>
<organism evidence="1 3">
    <name type="scientific">Puccinia coronata f. sp. avenae</name>
    <dbReference type="NCBI Taxonomy" id="200324"/>
    <lineage>
        <taxon>Eukaryota</taxon>
        <taxon>Fungi</taxon>
        <taxon>Dikarya</taxon>
        <taxon>Basidiomycota</taxon>
        <taxon>Pucciniomycotina</taxon>
        <taxon>Pucciniomycetes</taxon>
        <taxon>Pucciniales</taxon>
        <taxon>Pucciniaceae</taxon>
        <taxon>Puccinia</taxon>
    </lineage>
</organism>
<accession>A0A2N5TGZ6</accession>
<reference evidence="1 3" key="1">
    <citation type="submission" date="2017-11" db="EMBL/GenBank/DDBJ databases">
        <title>De novo assembly and phasing of dikaryotic genomes from two isolates of Puccinia coronata f. sp. avenae, the causal agent of oat crown rust.</title>
        <authorList>
            <person name="Miller M.E."/>
            <person name="Zhang Y."/>
            <person name="Omidvar V."/>
            <person name="Sperschneider J."/>
            <person name="Schwessinger B."/>
            <person name="Raley C."/>
            <person name="Palmer J.M."/>
            <person name="Garnica D."/>
            <person name="Upadhyaya N."/>
            <person name="Rathjen J."/>
            <person name="Taylor J.M."/>
            <person name="Park R.F."/>
            <person name="Dodds P.N."/>
            <person name="Hirsch C.D."/>
            <person name="Kianian S.F."/>
            <person name="Figueroa M."/>
        </authorList>
    </citation>
    <scope>NUCLEOTIDE SEQUENCE [LARGE SCALE GENOMIC DNA]</scope>
    <source>
        <strain evidence="1">12SD80</strain>
    </source>
</reference>
<protein>
    <submittedName>
        <fullName evidence="1">Uncharacterized protein</fullName>
    </submittedName>
</protein>
<dbReference type="Proteomes" id="UP000235392">
    <property type="component" value="Unassembled WGS sequence"/>
</dbReference>
<evidence type="ECO:0000313" key="2">
    <source>
        <dbReference type="EMBL" id="PLW51541.1"/>
    </source>
</evidence>
<sequence length="55" mass="6167">MSLQLSIPMLFAALTLSFALFVFAANRFIAPLSEYGSKRAYRLTAADHLKRRGSF</sequence>